<dbReference type="InterPro" id="IPR036651">
    <property type="entry name" value="Gln_synt_N_sf"/>
</dbReference>
<dbReference type="Proteomes" id="UP001497522">
    <property type="component" value="Chromosome 15"/>
</dbReference>
<dbReference type="SUPFAM" id="SSF54368">
    <property type="entry name" value="Glutamine synthetase, N-terminal domain"/>
    <property type="match status" value="1"/>
</dbReference>
<dbReference type="SUPFAM" id="SSF51556">
    <property type="entry name" value="Metallo-dependent hydrolases"/>
    <property type="match status" value="1"/>
</dbReference>
<dbReference type="Pfam" id="PF00120">
    <property type="entry name" value="Gln-synt_C"/>
    <property type="match status" value="1"/>
</dbReference>
<organism evidence="4 5">
    <name type="scientific">Sphagnum jensenii</name>
    <dbReference type="NCBI Taxonomy" id="128206"/>
    <lineage>
        <taxon>Eukaryota</taxon>
        <taxon>Viridiplantae</taxon>
        <taxon>Streptophyta</taxon>
        <taxon>Embryophyta</taxon>
        <taxon>Bryophyta</taxon>
        <taxon>Sphagnophytina</taxon>
        <taxon>Sphagnopsida</taxon>
        <taxon>Sphagnales</taxon>
        <taxon>Sphagnaceae</taxon>
        <taxon>Sphagnum</taxon>
    </lineage>
</organism>
<comment type="similarity">
    <text evidence="1 2">Belongs to the glutamine synthetase family.</text>
</comment>
<evidence type="ECO:0000256" key="2">
    <source>
        <dbReference type="RuleBase" id="RU000384"/>
    </source>
</evidence>
<dbReference type="Gene3D" id="3.10.20.70">
    <property type="entry name" value="Glutamine synthetase, N-terminal domain"/>
    <property type="match status" value="1"/>
</dbReference>
<accession>A0ABP1ASY1</accession>
<dbReference type="SMART" id="SM01230">
    <property type="entry name" value="Gln-synt_C"/>
    <property type="match status" value="1"/>
</dbReference>
<dbReference type="PROSITE" id="PS51987">
    <property type="entry name" value="GS_CATALYTIC"/>
    <property type="match status" value="1"/>
</dbReference>
<feature type="domain" description="GS catalytic" evidence="3">
    <location>
        <begin position="510"/>
        <end position="844"/>
    </location>
</feature>
<dbReference type="InterPro" id="IPR006680">
    <property type="entry name" value="Amidohydro-rel"/>
</dbReference>
<dbReference type="Pfam" id="PF04909">
    <property type="entry name" value="Amidohydro_2"/>
    <property type="match status" value="1"/>
</dbReference>
<dbReference type="Gene3D" id="3.30.590.10">
    <property type="entry name" value="Glutamine synthetase/guanido kinase, catalytic domain"/>
    <property type="match status" value="1"/>
</dbReference>
<dbReference type="InterPro" id="IPR008146">
    <property type="entry name" value="Gln_synth_cat_dom"/>
</dbReference>
<dbReference type="PANTHER" id="PTHR43383:SF2">
    <property type="entry name" value="AMIDOHYDROLASE 2 FAMILY PROTEIN"/>
    <property type="match status" value="1"/>
</dbReference>
<dbReference type="InterPro" id="IPR032466">
    <property type="entry name" value="Metal_Hydrolase"/>
</dbReference>
<dbReference type="SUPFAM" id="SSF55931">
    <property type="entry name" value="Glutamine synthetase/guanido kinase"/>
    <property type="match status" value="1"/>
</dbReference>
<evidence type="ECO:0000313" key="4">
    <source>
        <dbReference type="EMBL" id="CAK9865687.1"/>
    </source>
</evidence>
<evidence type="ECO:0000256" key="1">
    <source>
        <dbReference type="PROSITE-ProRule" id="PRU01331"/>
    </source>
</evidence>
<reference evidence="4" key="1">
    <citation type="submission" date="2024-03" db="EMBL/GenBank/DDBJ databases">
        <authorList>
            <consortium name="ELIXIR-Norway"/>
            <consortium name="Elixir Norway"/>
        </authorList>
    </citation>
    <scope>NUCLEOTIDE SEQUENCE</scope>
</reference>
<gene>
    <name evidence="4" type="ORF">CSSPJE1EN2_LOCUS8682</name>
</gene>
<evidence type="ECO:0000313" key="5">
    <source>
        <dbReference type="Proteomes" id="UP001497522"/>
    </source>
</evidence>
<dbReference type="PANTHER" id="PTHR43383">
    <property type="entry name" value="NODULIN 6"/>
    <property type="match status" value="1"/>
</dbReference>
<proteinExistence type="inferred from homology"/>
<evidence type="ECO:0000259" key="3">
    <source>
        <dbReference type="PROSITE" id="PS51987"/>
    </source>
</evidence>
<protein>
    <recommendedName>
        <fullName evidence="3">GS catalytic domain-containing protein</fullName>
    </recommendedName>
</protein>
<dbReference type="Gene3D" id="3.20.20.140">
    <property type="entry name" value="Metal-dependent hydrolases"/>
    <property type="match status" value="1"/>
</dbReference>
<keyword evidence="5" id="KW-1185">Reference proteome</keyword>
<dbReference type="EMBL" id="OZ023716">
    <property type="protein sequence ID" value="CAK9865687.1"/>
    <property type="molecule type" value="Genomic_DNA"/>
</dbReference>
<dbReference type="InterPro" id="IPR014746">
    <property type="entry name" value="Gln_synth/guanido_kin_cat_dom"/>
</dbReference>
<sequence length="844" mass="92789">MSENSGNREQDHERIRTVCAQVPLIDAHAHNVVGLDSNLPFLVCLREARGLDAVRQSLAFQRSLKELAVLYGCEPTLAAIEQYRQSVGLEAISQKCFDAANIEFVLLDDGLTMDKMVSIGWHRKFVPGVHRLLCIETVAEAILNQGIQANMRWTLESFDHRFISTLDSYPFKVVAFKSIAAYRSGLRINPLVSAQESEDALHENLRWGSPVRVSKKALVDFIFVRALEVATQRGIPMQIHTGFGDKDLQLELANPLHLRAVLEHSTFSQCRVVLLHGSYPFMREASYLAGVYPQVHLDFGLVVPKLSVRGMRCAVSDLLDLAPVNKIMFSTDGYAFPETFYLGAKWSREILARVLIEAFDNGDMLLEEALAAADGILGRNALEFYKLDGRDGFSASTDNLTKLQQSISGTNLLHVRLLLADGSGQRRCRVIPLERFEGVVVSHGVGYTQASMGMTSFSDVPAADSGLSVVGEIRLMPDMTTKRRLPWFMEHEVVLVDMHVKPGVPWQLCPRSTLRRISQALEKDYGLVVRAGFESEFYLMKQSAGPKRWEGVDTTPYCSSAGFDASASIMSEMSSVLLALDIGIEQMHCESGGGQFEMAMSHVPCLSAADNLLLIREAIIAIAQKHLLHATFLPKYNSAAAGSGSHVHLSIWQGASNVFMARGPGGAHGMSKIGQEFLAGVLHHLPAILAFTAPIPNSYARIQPNTWSGAYQCWGRDNREAPLRTASPPGVDSDLVSNFELKSFDGCANPHLGLAAIIAAGIDGLQKHHQLPEPVDVNPSVLEAGKVSRLPRTLGEAIKALESDKVLLEHLGAPLVTAICAIRKAEVQFYKDREDSEELLVDRY</sequence>
<name>A0ABP1ASY1_9BRYO</name>